<comment type="function">
    <text evidence="4">Esterase involved in the hydrolysis of xylan, a major structural heterogeneous polysaccharide found in plant biomass representing the second most abundant polysaccharide in the biosphere, after cellulose.</text>
</comment>
<evidence type="ECO:0000313" key="8">
    <source>
        <dbReference type="Proteomes" id="UP001212997"/>
    </source>
</evidence>
<proteinExistence type="inferred from homology"/>
<dbReference type="Pfam" id="PF00734">
    <property type="entry name" value="CBM_1"/>
    <property type="match status" value="1"/>
</dbReference>
<evidence type="ECO:0000313" key="7">
    <source>
        <dbReference type="EMBL" id="KAJ3486710.1"/>
    </source>
</evidence>
<dbReference type="PANTHER" id="PTHR43037:SF5">
    <property type="entry name" value="FERULOYL ESTERASE"/>
    <property type="match status" value="1"/>
</dbReference>
<dbReference type="InterPro" id="IPR010126">
    <property type="entry name" value="Esterase_phb"/>
</dbReference>
<evidence type="ECO:0000256" key="2">
    <source>
        <dbReference type="ARBA" id="ARBA00022729"/>
    </source>
</evidence>
<sequence length="358" mass="37582">MLLKYIVSLVAAVVGANAAAGSLQKVTNFGTNPTNVGMFVYKPAKLANPPPLIVAMHYCTGTAQAYFTGTQYANLADTHGFIVIYPNAPDSGGCWDVHTTATLTHDSGGDSLGIASMVRYAISNYGVDPTRVFATGTSSGAMMTNVLMGAYPDLFAAGSAFSGVPYGCFAGAGMWNSQCATGQLIKTPQQWGDLVRSGFPGFTGTRPKFQFWHGTADTTLYPQNFWEDIKQWTNVFGVSQTPTSNITNDPLNGYSWAMFGPNVNAILAQGVGHTVPERANDVLNWFGIANVTPGGPSQPPTNPPSTTNPPTTTPTTPPPTTGGAAHWAQCGGIGWTGATSCASPFTCTALNAYYSQCL</sequence>
<keyword evidence="4" id="KW-0624">Polysaccharide degradation</keyword>
<evidence type="ECO:0000256" key="4">
    <source>
        <dbReference type="RuleBase" id="RU367147"/>
    </source>
</evidence>
<accession>A0AAD5V5W6</accession>
<dbReference type="InterPro" id="IPR050955">
    <property type="entry name" value="Plant_Biomass_Hydrol_Est"/>
</dbReference>
<keyword evidence="4" id="KW-0964">Secreted</keyword>
<keyword evidence="1 4" id="KW-0719">Serine esterase</keyword>
<dbReference type="EMBL" id="JANAWD010000113">
    <property type="protein sequence ID" value="KAJ3486710.1"/>
    <property type="molecule type" value="Genomic_DNA"/>
</dbReference>
<dbReference type="GO" id="GO:0052689">
    <property type="term" value="F:carboxylic ester hydrolase activity"/>
    <property type="evidence" value="ECO:0007669"/>
    <property type="project" value="UniProtKB-KW"/>
</dbReference>
<keyword evidence="8" id="KW-1185">Reference proteome</keyword>
<dbReference type="EC" id="3.1.1.-" evidence="4"/>
<comment type="caution">
    <text evidence="7">The sequence shown here is derived from an EMBL/GenBank/DDBJ whole genome shotgun (WGS) entry which is preliminary data.</text>
</comment>
<evidence type="ECO:0000256" key="5">
    <source>
        <dbReference type="SAM" id="MobiDB-lite"/>
    </source>
</evidence>
<evidence type="ECO:0000259" key="6">
    <source>
        <dbReference type="PROSITE" id="PS51164"/>
    </source>
</evidence>
<protein>
    <recommendedName>
        <fullName evidence="4">Carboxylic ester hydrolase</fullName>
        <ecNumber evidence="4">3.1.1.-</ecNumber>
    </recommendedName>
</protein>
<dbReference type="SUPFAM" id="SSF53474">
    <property type="entry name" value="alpha/beta-Hydrolases"/>
    <property type="match status" value="2"/>
</dbReference>
<feature type="chain" id="PRO_5041771395" description="Carboxylic ester hydrolase" evidence="4">
    <location>
        <begin position="19"/>
        <end position="358"/>
    </location>
</feature>
<dbReference type="SMART" id="SM00236">
    <property type="entry name" value="fCBD"/>
    <property type="match status" value="1"/>
</dbReference>
<dbReference type="InterPro" id="IPR000254">
    <property type="entry name" value="CBD"/>
</dbReference>
<dbReference type="GO" id="GO:0030248">
    <property type="term" value="F:cellulose binding"/>
    <property type="evidence" value="ECO:0007669"/>
    <property type="project" value="InterPro"/>
</dbReference>
<reference evidence="7" key="1">
    <citation type="submission" date="2022-07" db="EMBL/GenBank/DDBJ databases">
        <title>Genome Sequence of Physisporinus lineatus.</title>
        <authorList>
            <person name="Buettner E."/>
        </authorList>
    </citation>
    <scope>NUCLEOTIDE SEQUENCE</scope>
    <source>
        <strain evidence="7">VT162</strain>
    </source>
</reference>
<dbReference type="PROSITE" id="PS00562">
    <property type="entry name" value="CBM1_1"/>
    <property type="match status" value="1"/>
</dbReference>
<keyword evidence="4" id="KW-0119">Carbohydrate metabolism</keyword>
<dbReference type="NCBIfam" id="TIGR01840">
    <property type="entry name" value="esterase_phb"/>
    <property type="match status" value="1"/>
</dbReference>
<gene>
    <name evidence="7" type="ORF">NLI96_g4045</name>
</gene>
<dbReference type="Pfam" id="PF10503">
    <property type="entry name" value="Esterase_PHB"/>
    <property type="match status" value="1"/>
</dbReference>
<dbReference type="PANTHER" id="PTHR43037">
    <property type="entry name" value="UNNAMED PRODUCT-RELATED"/>
    <property type="match status" value="1"/>
</dbReference>
<evidence type="ECO:0000256" key="3">
    <source>
        <dbReference type="ARBA" id="ARBA00022801"/>
    </source>
</evidence>
<feature type="compositionally biased region" description="Pro residues" evidence="5">
    <location>
        <begin position="296"/>
        <end position="320"/>
    </location>
</feature>
<dbReference type="Proteomes" id="UP001212997">
    <property type="component" value="Unassembled WGS sequence"/>
</dbReference>
<dbReference type="PROSITE" id="PS51164">
    <property type="entry name" value="CBM1_2"/>
    <property type="match status" value="1"/>
</dbReference>
<feature type="domain" description="CBM1" evidence="6">
    <location>
        <begin position="322"/>
        <end position="358"/>
    </location>
</feature>
<dbReference type="InterPro" id="IPR029058">
    <property type="entry name" value="AB_hydrolase_fold"/>
</dbReference>
<comment type="similarity">
    <text evidence="4">Belongs to the carbohydrate esterase 1 (CE1) family.</text>
</comment>
<organism evidence="7 8">
    <name type="scientific">Meripilus lineatus</name>
    <dbReference type="NCBI Taxonomy" id="2056292"/>
    <lineage>
        <taxon>Eukaryota</taxon>
        <taxon>Fungi</taxon>
        <taxon>Dikarya</taxon>
        <taxon>Basidiomycota</taxon>
        <taxon>Agaricomycotina</taxon>
        <taxon>Agaricomycetes</taxon>
        <taxon>Polyporales</taxon>
        <taxon>Meripilaceae</taxon>
        <taxon>Meripilus</taxon>
    </lineage>
</organism>
<dbReference type="GO" id="GO:0045493">
    <property type="term" value="P:xylan catabolic process"/>
    <property type="evidence" value="ECO:0007669"/>
    <property type="project" value="UniProtKB-UniRule"/>
</dbReference>
<dbReference type="GO" id="GO:0005576">
    <property type="term" value="C:extracellular region"/>
    <property type="evidence" value="ECO:0007669"/>
    <property type="project" value="UniProtKB-SubCell"/>
</dbReference>
<feature type="signal peptide" evidence="4">
    <location>
        <begin position="1"/>
        <end position="18"/>
    </location>
</feature>
<dbReference type="Gene3D" id="3.40.50.1820">
    <property type="entry name" value="alpha/beta hydrolase"/>
    <property type="match status" value="1"/>
</dbReference>
<evidence type="ECO:0000256" key="1">
    <source>
        <dbReference type="ARBA" id="ARBA00022487"/>
    </source>
</evidence>
<dbReference type="AlphaFoldDB" id="A0AAD5V5W6"/>
<name>A0AAD5V5W6_9APHY</name>
<keyword evidence="3 4" id="KW-0378">Hydrolase</keyword>
<feature type="region of interest" description="Disordered" evidence="5">
    <location>
        <begin position="291"/>
        <end position="324"/>
    </location>
</feature>
<comment type="subcellular location">
    <subcellularLocation>
        <location evidence="4">Secreted</location>
    </subcellularLocation>
</comment>
<keyword evidence="2 4" id="KW-0732">Signal</keyword>